<protein>
    <submittedName>
        <fullName evidence="1">Uncharacterized protein</fullName>
    </submittedName>
</protein>
<proteinExistence type="predicted"/>
<comment type="caution">
    <text evidence="1">The sequence shown here is derived from an EMBL/GenBank/DDBJ whole genome shotgun (WGS) entry which is preliminary data.</text>
</comment>
<gene>
    <name evidence="1" type="ORF">LCGC14_1743830</name>
</gene>
<organism evidence="1">
    <name type="scientific">marine sediment metagenome</name>
    <dbReference type="NCBI Taxonomy" id="412755"/>
    <lineage>
        <taxon>unclassified sequences</taxon>
        <taxon>metagenomes</taxon>
        <taxon>ecological metagenomes</taxon>
    </lineage>
</organism>
<sequence length="63" mass="7174">MTATKEKEYAVKICVCGNRDIKLIDGPWTDPRVHCNKCGAWAIGNTREDVVKRWNGLSRNEIL</sequence>
<evidence type="ECO:0000313" key="1">
    <source>
        <dbReference type="EMBL" id="KKM06461.1"/>
    </source>
</evidence>
<accession>A0A0F9JL68</accession>
<dbReference type="EMBL" id="LAZR01015989">
    <property type="protein sequence ID" value="KKM06461.1"/>
    <property type="molecule type" value="Genomic_DNA"/>
</dbReference>
<name>A0A0F9JL68_9ZZZZ</name>
<reference evidence="1" key="1">
    <citation type="journal article" date="2015" name="Nature">
        <title>Complex archaea that bridge the gap between prokaryotes and eukaryotes.</title>
        <authorList>
            <person name="Spang A."/>
            <person name="Saw J.H."/>
            <person name="Jorgensen S.L."/>
            <person name="Zaremba-Niedzwiedzka K."/>
            <person name="Martijn J."/>
            <person name="Lind A.E."/>
            <person name="van Eijk R."/>
            <person name="Schleper C."/>
            <person name="Guy L."/>
            <person name="Ettema T.J."/>
        </authorList>
    </citation>
    <scope>NUCLEOTIDE SEQUENCE</scope>
</reference>
<dbReference type="AlphaFoldDB" id="A0A0F9JL68"/>